<evidence type="ECO:0000256" key="2">
    <source>
        <dbReference type="ARBA" id="ARBA00004555"/>
    </source>
</evidence>
<dbReference type="Proteomes" id="UP000805418">
    <property type="component" value="Chromosome 11"/>
</dbReference>
<organism evidence="13 14">
    <name type="scientific">Canis lupus familiaris</name>
    <name type="common">Dog</name>
    <name type="synonym">Canis familiaris</name>
    <dbReference type="NCBI Taxonomy" id="9615"/>
    <lineage>
        <taxon>Eukaryota</taxon>
        <taxon>Metazoa</taxon>
        <taxon>Chordata</taxon>
        <taxon>Craniata</taxon>
        <taxon>Vertebrata</taxon>
        <taxon>Euteleostomi</taxon>
        <taxon>Mammalia</taxon>
        <taxon>Eutheria</taxon>
        <taxon>Laurasiatheria</taxon>
        <taxon>Carnivora</taxon>
        <taxon>Caniformia</taxon>
        <taxon>Canidae</taxon>
        <taxon>Canis</taxon>
    </lineage>
</organism>
<gene>
    <name evidence="13" type="primary">CDK5RAP2</name>
</gene>
<protein>
    <recommendedName>
        <fullName evidence="3">CDK5 regulatory subunit-associated protein 2</fullName>
    </recommendedName>
</protein>
<name>A0A8I3NK14_CANLF</name>
<feature type="coiled-coil region" evidence="9">
    <location>
        <begin position="517"/>
        <end position="547"/>
    </location>
</feature>
<feature type="region of interest" description="Disordered" evidence="10">
    <location>
        <begin position="254"/>
        <end position="275"/>
    </location>
</feature>
<sequence>FLCVGPPRSATAPGSLCSVVSGGHSVSEPQIQSWAQGHVLPDVSEETVSPTRARNMKDFENQITELKKENFNLKLRIYFLEERMQQEFDGPTEHIYKTNIELKVEVESLKRELQEREQLLIKASKAVESLAERGGSEVQRVKEDAQKKVQQVEDLLTKRIFHLEEDVKAAQAELEKAFAGTETEKALRLSLENKLSEMKKRHEGDVDMAVVLEQKDRLIEDLKLSLKSKEALIQCLKEEKSQLACPGERVSSGELRGLSAAPRGEQERGAERQERHRLEERIQALQEDLREKEREIAAEKKNSLKRDKAIQGLTMALKSKEKEGSEDYEAALLEKVALLAQLHSENINKSAENHRLRRNIKKVTQELSDLQQERERLEKDLEEAHRDRGRGDHTIHDLRNEVEKLRNEVNEREKAMENRYKSLLSESNKKLHSQEQMIRSLRGSIDPEDLLLQVVYAFEVPPFMSGAHCHFQEKQQLDYEELLRVLKKERDIYAHLVKSLQDPDSLQAELNSIFALRKQLEQDVLSYRNLQKTLEEQISEIRRREEEPFSFYSDQTSYLSICLEEPNRFQVEHFSQEELKKKVSDLIQLVRELHADNQHLKKTMLDLSCMGAQGGDRLGSAAQSQVVEDFSKGGCKNGYSRHTDSSILDYDGAHTPGCPGDQSLEEGELLNLLAPFFNEKATLFLESRPDLLKVLRELLLERMRSLEQGVSAEHLDGKTEKSLTPVAVQLGGELGHLAHVDSSSKSRDDPRSPWTARLLRAGEAATRELKDASVQTVAAEGDTLRFTNQGKRGVWEEEPPDATFHAEGQPQSLCLVPGRPAAALSFPSGADKDAKKSRLPILIKPSRSLGNVYRLPATQEVVAQLQGQILELQGELKEFKICNKQLHQKLILAEAMMEERPAPLVGAAYQDGPGEQNGAKAMPCVWRATEGDSDHATHETDAETRPPDGLAVLPTCQRNSEGFPGPAAVAACRSSKSPLSSTVRVFGAHPSENIDTSSDTENLKQKIRDLETELQGYRNFLFQLQKHSQCSEAIITVLCGTEGGQDVLSKPKGSADEEEMTFSSLHRVRYVKHMKILRQLAPEVADGGLLEGLRQQLLQQECELQKEQNLNMELFSEIHNLQNKFRDLSPSRYDSLVQSQARELSLQRQQIKESHGICVIYRQHMNATMKAFERLLRAGGVDHDVAEGFQEQLNQCAGLLEKLEKLFLSGKSVEVDVSPQTEVMERMEEDSSTYRHILPESPEPSASHALSDCEVSEKSSVLSRDQKQDSEPEKASVLANRFSQDLVMEHIQEIRSLRRRLEESIRTNEELRGQLERQGHEPDPGATNAFAYGSELHDSLTSEICFLRKQNQALNTMLAKGSRDKQKENEKLRESLSRKAASLELLQREYACVKGDNERLQSEVRERERHTQQLLREVCSSRSELSRAREEAQLRQQLLSQNEELLQSLRVELKVYERLDEEHHRPRGSAGPGEACGEGCRGQDPSSDLRGLLTEIQALRGQLEKSIETSSALRSRLEEQLALEGKRAQEAALTVALQTLTVPEWPLHPDKHGGDGCPVAIDNSCDLFDSTLAVPPPSASETPPLSENDSDSLSCHSGVSATSTSCTSHPVPGHRLWASKSGCHVLGLTADYEALCQQIGRGQKLFAEMALQIQEAPRAGPHSVPLHTFVTSVGTAKLILEEAARLLTLFWRVSLPTNGQCTLHCGQVGEMKAEITKLHKKLFEQEKKLQNSLKLLQLSKHQEKVIFDQCPQQLSSCLLFVGFLS</sequence>
<keyword evidence="5" id="KW-0597">Phosphoprotein</keyword>
<feature type="region of interest" description="Disordered" evidence="10">
    <location>
        <begin position="1572"/>
        <end position="1596"/>
    </location>
</feature>
<feature type="coiled-coil region" evidence="9">
    <location>
        <begin position="1369"/>
        <end position="1459"/>
    </location>
</feature>
<keyword evidence="6" id="KW-0112">Calmodulin-binding</keyword>
<dbReference type="InterPro" id="IPR012943">
    <property type="entry name" value="Cnn_1N"/>
</dbReference>
<feature type="coiled-coil region" evidence="9">
    <location>
        <begin position="56"/>
        <end position="158"/>
    </location>
</feature>
<evidence type="ECO:0000313" key="14">
    <source>
        <dbReference type="Proteomes" id="UP000805418"/>
    </source>
</evidence>
<evidence type="ECO:0000256" key="9">
    <source>
        <dbReference type="SAM" id="Coils"/>
    </source>
</evidence>
<dbReference type="InterPro" id="IPR042791">
    <property type="entry name" value="CDK5RAP2"/>
</dbReference>
<evidence type="ECO:0000256" key="8">
    <source>
        <dbReference type="ARBA" id="ARBA00023212"/>
    </source>
</evidence>
<reference evidence="13" key="1">
    <citation type="submission" date="2020-03" db="EMBL/GenBank/DDBJ databases">
        <title>Long-read based genome assembly of a Labrador retriever dog.</title>
        <authorList>
            <person name="Eory L."/>
            <person name="Zhang W."/>
            <person name="Schoenebeck J."/>
        </authorList>
    </citation>
    <scope>NUCLEOTIDE SEQUENCE [LARGE SCALE GENOMIC DNA]</scope>
    <source>
        <strain evidence="13">Labrador retriever</strain>
    </source>
</reference>
<evidence type="ECO:0000256" key="4">
    <source>
        <dbReference type="ARBA" id="ARBA00022490"/>
    </source>
</evidence>
<dbReference type="GO" id="GO:0000226">
    <property type="term" value="P:microtubule cytoskeleton organization"/>
    <property type="evidence" value="ECO:0007669"/>
    <property type="project" value="InterPro"/>
</dbReference>
<feature type="domain" description="Centrosomin N-terminal motif 1" evidence="11">
    <location>
        <begin position="56"/>
        <end position="128"/>
    </location>
</feature>
<evidence type="ECO:0000256" key="5">
    <source>
        <dbReference type="ARBA" id="ARBA00022553"/>
    </source>
</evidence>
<accession>A0A8I3NK14</accession>
<proteinExistence type="predicted"/>
<comment type="subcellular location">
    <subcellularLocation>
        <location evidence="1">Cytoplasm</location>
        <location evidence="1">Cytoskeleton</location>
        <location evidence="1">Microtubule organizing center</location>
    </subcellularLocation>
    <subcellularLocation>
        <location evidence="2">Golgi apparatus</location>
    </subcellularLocation>
</comment>
<evidence type="ECO:0000313" key="13">
    <source>
        <dbReference type="Ensembl" id="ENSCAFP00845020536.1"/>
    </source>
</evidence>
<dbReference type="Pfam" id="PF07989">
    <property type="entry name" value="Cnn_1N"/>
    <property type="match status" value="1"/>
</dbReference>
<evidence type="ECO:0000259" key="12">
    <source>
        <dbReference type="Pfam" id="PF23246"/>
    </source>
</evidence>
<dbReference type="GeneTree" id="ENSGT00950000183190"/>
<feature type="region of interest" description="Disordered" evidence="10">
    <location>
        <begin position="930"/>
        <end position="949"/>
    </location>
</feature>
<evidence type="ECO:0000256" key="10">
    <source>
        <dbReference type="SAM" id="MobiDB-lite"/>
    </source>
</evidence>
<dbReference type="Pfam" id="PF23246">
    <property type="entry name" value="CC_CDK5RAP2"/>
    <property type="match status" value="1"/>
</dbReference>
<evidence type="ECO:0000256" key="7">
    <source>
        <dbReference type="ARBA" id="ARBA00023034"/>
    </source>
</evidence>
<feature type="coiled-coil region" evidence="9">
    <location>
        <begin position="1287"/>
        <end position="1321"/>
    </location>
</feature>
<keyword evidence="8" id="KW-0206">Cytoskeleton</keyword>
<feature type="coiled-coil region" evidence="9">
    <location>
        <begin position="346"/>
        <end position="426"/>
    </location>
</feature>
<evidence type="ECO:0000256" key="1">
    <source>
        <dbReference type="ARBA" id="ARBA00004267"/>
    </source>
</evidence>
<evidence type="ECO:0000256" key="3">
    <source>
        <dbReference type="ARBA" id="ARBA00020479"/>
    </source>
</evidence>
<dbReference type="OrthoDB" id="10255000at2759"/>
<evidence type="ECO:0000256" key="6">
    <source>
        <dbReference type="ARBA" id="ARBA00022860"/>
    </source>
</evidence>
<keyword evidence="14" id="KW-1185">Reference proteome</keyword>
<reference evidence="13" key="3">
    <citation type="submission" date="2025-09" db="UniProtKB">
        <authorList>
            <consortium name="Ensembl"/>
        </authorList>
    </citation>
    <scope>IDENTIFICATION</scope>
    <source>
        <strain evidence="13">Boxer</strain>
    </source>
</reference>
<feature type="domain" description="CDK5 regulatory subunit-associated protein 2/Myomegalin coiled coil" evidence="12">
    <location>
        <begin position="473"/>
        <end position="538"/>
    </location>
</feature>
<keyword evidence="7" id="KW-0333">Golgi apparatus</keyword>
<feature type="compositionally biased region" description="Basic and acidic residues" evidence="10">
    <location>
        <begin position="930"/>
        <end position="946"/>
    </location>
</feature>
<feature type="compositionally biased region" description="Basic and acidic residues" evidence="10">
    <location>
        <begin position="1264"/>
        <end position="1274"/>
    </location>
</feature>
<feature type="coiled-coil region" evidence="9">
    <location>
        <begin position="212"/>
        <end position="239"/>
    </location>
</feature>
<dbReference type="Ensembl" id="ENSCAFT00845026045.1">
    <property type="protein sequence ID" value="ENSCAFP00845020536.1"/>
    <property type="gene ID" value="ENSCAFG00845013104.1"/>
</dbReference>
<feature type="coiled-coil region" evidence="9">
    <location>
        <begin position="993"/>
        <end position="1020"/>
    </location>
</feature>
<feature type="region of interest" description="Disordered" evidence="10">
    <location>
        <begin position="1462"/>
        <end position="1488"/>
    </location>
</feature>
<dbReference type="GO" id="GO:0005516">
    <property type="term" value="F:calmodulin binding"/>
    <property type="evidence" value="ECO:0007669"/>
    <property type="project" value="UniProtKB-KW"/>
</dbReference>
<dbReference type="GO" id="GO:0005815">
    <property type="term" value="C:microtubule organizing center"/>
    <property type="evidence" value="ECO:0007669"/>
    <property type="project" value="UniProtKB-SubCell"/>
</dbReference>
<dbReference type="InterPro" id="IPR056273">
    <property type="entry name" value="CDK5RAP2_MYOME_CC"/>
</dbReference>
<feature type="region of interest" description="Disordered" evidence="10">
    <location>
        <begin position="1228"/>
        <end position="1275"/>
    </location>
</feature>
<keyword evidence="9" id="KW-0175">Coiled coil</keyword>
<dbReference type="PANTHER" id="PTHR46930">
    <property type="entry name" value="CDK5 REGULATORY SUBUNIT-ASSOCIATED PROTEIN 2"/>
    <property type="match status" value="1"/>
</dbReference>
<feature type="compositionally biased region" description="Polar residues" evidence="10">
    <location>
        <begin position="1579"/>
        <end position="1596"/>
    </location>
</feature>
<dbReference type="PANTHER" id="PTHR46930:SF1">
    <property type="entry name" value="CDK5 REGULATORY SUBUNIT-ASSOCIATED PROTEIN 2"/>
    <property type="match status" value="1"/>
</dbReference>
<feature type="compositionally biased region" description="Basic and acidic residues" evidence="10">
    <location>
        <begin position="264"/>
        <end position="275"/>
    </location>
</feature>
<reference evidence="13" key="2">
    <citation type="submission" date="2025-08" db="UniProtKB">
        <authorList>
            <consortium name="Ensembl"/>
        </authorList>
    </citation>
    <scope>IDENTIFICATION</scope>
    <source>
        <strain evidence="13">Boxer</strain>
    </source>
</reference>
<evidence type="ECO:0000259" key="11">
    <source>
        <dbReference type="Pfam" id="PF07989"/>
    </source>
</evidence>
<feature type="compositionally biased region" description="Gly residues" evidence="10">
    <location>
        <begin position="1470"/>
        <end position="1480"/>
    </location>
</feature>
<feature type="coiled-coil region" evidence="9">
    <location>
        <begin position="1090"/>
        <end position="1124"/>
    </location>
</feature>
<keyword evidence="4" id="KW-0963">Cytoplasm</keyword>
<dbReference type="GO" id="GO:0005794">
    <property type="term" value="C:Golgi apparatus"/>
    <property type="evidence" value="ECO:0007669"/>
    <property type="project" value="UniProtKB-SubCell"/>
</dbReference>